<sequence>LHLPKHQVLLGHLKLPSALHLAKAHMHDPRPYTTAMQALQDKYGQLRQLVQSELGAILNAPALKFGDAEAFDAFALSIQTLVGMLRTLEGQNDYELRCGSHVDRLLGKMPPSYCDGFVEYCLNQGILRTGTDQTYTLPDLSSWLQMKYQAKRIAGRAASLYNYETPKPPKKDQRPFNKPKEKSTAFLLTAGENQGPKGRPAHMKSSAKPKPYCPHCDNKEHFLNACTEFKKLNTEQIVRWIMDGQQCWKCGRFHKPEVCTLKRPCNTCKEQHLTVLHDAVQQTQKSVLMVTAPTTKVYLDRPNRSPKVMLKVVKVLLHAEDRVLETYAVLDDGSERSIILPQAVQRLNFTAQPETLTVRTCSPREAGDPIEARSASAWSAALTGAQLASVLQTELTLPIRKIILWSDSTTVLHWIRSESCHDKVFVRTRVAEIQSLTDVSNWRYVDTMSNPADDITRGKTLKELSQPHRWHQGPAFLRHTEDHWPTNPSSCPEADDSELKKSSFCGHVTVDSCPQLPEASMFSAWKDLMQATVRSLHGAADPNSESPHEAADYIKAENLLLKQAQLESFPEEVKALISDRPLPTSSSLASLSPEYDKDTGLIRIGGRLRRAEQQLELDTTIHLLDPKHPLTNLIIQDFNENLLHPGPERVLAELRRRFWILRGRETVLRTVLVEVEGILNAKPLGYVSSDLADPDPITPSILLMGRYDASLPQAVYDPSDNLGNCRWRHSQVLVDRFWTRFISHYLPGLQERQKWQRDGKYLEPNQVVLIVDPQLPRALWPVGKVTATYPGSDGHIRTAAIEVKDRTYIRPVAHLVQLPKLEDEAKDPPA</sequence>
<accession>A0ACB8WKN3</accession>
<protein>
    <submittedName>
        <fullName evidence="1">Uncharacterized protein</fullName>
    </submittedName>
</protein>
<organism evidence="1 2">
    <name type="scientific">Scortum barcoo</name>
    <name type="common">barcoo grunter</name>
    <dbReference type="NCBI Taxonomy" id="214431"/>
    <lineage>
        <taxon>Eukaryota</taxon>
        <taxon>Metazoa</taxon>
        <taxon>Chordata</taxon>
        <taxon>Craniata</taxon>
        <taxon>Vertebrata</taxon>
        <taxon>Euteleostomi</taxon>
        <taxon>Actinopterygii</taxon>
        <taxon>Neopterygii</taxon>
        <taxon>Teleostei</taxon>
        <taxon>Neoteleostei</taxon>
        <taxon>Acanthomorphata</taxon>
        <taxon>Eupercaria</taxon>
        <taxon>Centrarchiformes</taxon>
        <taxon>Terapontoidei</taxon>
        <taxon>Terapontidae</taxon>
        <taxon>Scortum</taxon>
    </lineage>
</organism>
<comment type="caution">
    <text evidence="1">The sequence shown here is derived from an EMBL/GenBank/DDBJ whole genome shotgun (WGS) entry which is preliminary data.</text>
</comment>
<reference evidence="1" key="1">
    <citation type="submission" date="2022-04" db="EMBL/GenBank/DDBJ databases">
        <title>Jade perch genome.</title>
        <authorList>
            <person name="Chao B."/>
        </authorList>
    </citation>
    <scope>NUCLEOTIDE SEQUENCE</scope>
    <source>
        <strain evidence="1">CB-2022</strain>
    </source>
</reference>
<evidence type="ECO:0000313" key="2">
    <source>
        <dbReference type="Proteomes" id="UP000831701"/>
    </source>
</evidence>
<feature type="non-terminal residue" evidence="1">
    <location>
        <position position="1"/>
    </location>
</feature>
<proteinExistence type="predicted"/>
<keyword evidence="2" id="KW-1185">Reference proteome</keyword>
<evidence type="ECO:0000313" key="1">
    <source>
        <dbReference type="EMBL" id="KAI3367837.1"/>
    </source>
</evidence>
<dbReference type="Proteomes" id="UP000831701">
    <property type="component" value="Chromosome 9"/>
</dbReference>
<name>A0ACB8WKN3_9TELE</name>
<dbReference type="EMBL" id="CM041539">
    <property type="protein sequence ID" value="KAI3367837.1"/>
    <property type="molecule type" value="Genomic_DNA"/>
</dbReference>
<gene>
    <name evidence="1" type="ORF">L3Q82_026683</name>
</gene>